<sequence>GTELKRDELEQLVIKLIVDHVLKEEFQHTAYATNAYVTIGPLAKQVTQGKKIVKVEVCSSPKNNHGAMKSSKRSRSSGLEFKLDELRKEFSSSHGGIFPHSVLSTCQIRILGAQKPMLMEELEKIIGKLKTQKYGSRILEEIVNYESKHHCDNDIVDEGQVSGSGASEMLRSKKALIVIDSSGDEE</sequence>
<accession>A0ABC8QZA2</accession>
<evidence type="ECO:0000256" key="3">
    <source>
        <dbReference type="PROSITE-ProRule" id="PRU00317"/>
    </source>
</evidence>
<dbReference type="InterPro" id="IPR002121">
    <property type="entry name" value="HRDC_dom"/>
</dbReference>
<dbReference type="PROSITE" id="PS50967">
    <property type="entry name" value="HRDC"/>
    <property type="match status" value="1"/>
</dbReference>
<evidence type="ECO:0000256" key="2">
    <source>
        <dbReference type="ARBA" id="ARBA00022884"/>
    </source>
</evidence>
<feature type="domain" description="HRDC" evidence="4">
    <location>
        <begin position="73"/>
        <end position="152"/>
    </location>
</feature>
<dbReference type="Gene3D" id="1.10.150.80">
    <property type="entry name" value="HRDC domain"/>
    <property type="match status" value="1"/>
</dbReference>
<dbReference type="InterPro" id="IPR044876">
    <property type="entry name" value="HRDC_dom_sf"/>
</dbReference>
<dbReference type="PROSITE" id="PS50302">
    <property type="entry name" value="PUM"/>
    <property type="match status" value="1"/>
</dbReference>
<organism evidence="5 6">
    <name type="scientific">Ilex paraguariensis</name>
    <name type="common">yerba mate</name>
    <dbReference type="NCBI Taxonomy" id="185542"/>
    <lineage>
        <taxon>Eukaryota</taxon>
        <taxon>Viridiplantae</taxon>
        <taxon>Streptophyta</taxon>
        <taxon>Embryophyta</taxon>
        <taxon>Tracheophyta</taxon>
        <taxon>Spermatophyta</taxon>
        <taxon>Magnoliopsida</taxon>
        <taxon>eudicotyledons</taxon>
        <taxon>Gunneridae</taxon>
        <taxon>Pentapetalae</taxon>
        <taxon>asterids</taxon>
        <taxon>campanulids</taxon>
        <taxon>Aquifoliales</taxon>
        <taxon>Aquifoliaceae</taxon>
        <taxon>Ilex</taxon>
    </lineage>
</organism>
<protein>
    <recommendedName>
        <fullName evidence="4">HRDC domain-containing protein</fullName>
    </recommendedName>
</protein>
<dbReference type="Proteomes" id="UP001642360">
    <property type="component" value="Unassembled WGS sequence"/>
</dbReference>
<keyword evidence="2" id="KW-0694">RNA-binding</keyword>
<keyword evidence="1" id="KW-0677">Repeat</keyword>
<proteinExistence type="predicted"/>
<evidence type="ECO:0000256" key="1">
    <source>
        <dbReference type="ARBA" id="ARBA00022737"/>
    </source>
</evidence>
<keyword evidence="6" id="KW-1185">Reference proteome</keyword>
<gene>
    <name evidence="5" type="ORF">ILEXP_LOCUS3650</name>
</gene>
<evidence type="ECO:0000259" key="4">
    <source>
        <dbReference type="PROSITE" id="PS50967"/>
    </source>
</evidence>
<dbReference type="EMBL" id="CAUOFW020000770">
    <property type="protein sequence ID" value="CAK9136650.1"/>
    <property type="molecule type" value="Genomic_DNA"/>
</dbReference>
<evidence type="ECO:0000313" key="5">
    <source>
        <dbReference type="EMBL" id="CAK9136650.1"/>
    </source>
</evidence>
<dbReference type="InterPro" id="IPR001313">
    <property type="entry name" value="Pumilio_RNA-bd_rpt"/>
</dbReference>
<dbReference type="GO" id="GO:0003723">
    <property type="term" value="F:RNA binding"/>
    <property type="evidence" value="ECO:0007669"/>
    <property type="project" value="UniProtKB-KW"/>
</dbReference>
<comment type="caution">
    <text evidence="5">The sequence shown here is derived from an EMBL/GenBank/DDBJ whole genome shotgun (WGS) entry which is preliminary data.</text>
</comment>
<reference evidence="5 6" key="1">
    <citation type="submission" date="2024-02" db="EMBL/GenBank/DDBJ databases">
        <authorList>
            <person name="Vignale AGUSTIN F."/>
            <person name="Sosa J E."/>
            <person name="Modenutti C."/>
        </authorList>
    </citation>
    <scope>NUCLEOTIDE SEQUENCE [LARGE SCALE GENOMIC DNA]</scope>
</reference>
<dbReference type="Pfam" id="PF00570">
    <property type="entry name" value="HRDC"/>
    <property type="match status" value="1"/>
</dbReference>
<feature type="repeat" description="Pumilio" evidence="3">
    <location>
        <begin position="121"/>
        <end position="157"/>
    </location>
</feature>
<dbReference type="InterPro" id="IPR036388">
    <property type="entry name" value="WH-like_DNA-bd_sf"/>
</dbReference>
<dbReference type="Gene3D" id="1.10.10.10">
    <property type="entry name" value="Winged helix-like DNA-binding domain superfamily/Winged helix DNA-binding domain"/>
    <property type="match status" value="1"/>
</dbReference>
<dbReference type="FunFam" id="1.10.150.80:FF:000016">
    <property type="entry name" value="ATP-dependent DNA helicase"/>
    <property type="match status" value="1"/>
</dbReference>
<feature type="non-terminal residue" evidence="5">
    <location>
        <position position="1"/>
    </location>
</feature>
<dbReference type="AlphaFoldDB" id="A0ABC8QZA2"/>
<evidence type="ECO:0000313" key="6">
    <source>
        <dbReference type="Proteomes" id="UP001642360"/>
    </source>
</evidence>
<name>A0ABC8QZA2_9AQUA</name>